<dbReference type="GO" id="GO:0006680">
    <property type="term" value="P:glucosylceramide catabolic process"/>
    <property type="evidence" value="ECO:0007669"/>
    <property type="project" value="TreeGrafter"/>
</dbReference>
<dbReference type="SUPFAM" id="SSF51445">
    <property type="entry name" value="(Trans)glycosidases"/>
    <property type="match status" value="1"/>
</dbReference>
<evidence type="ECO:0000256" key="3">
    <source>
        <dbReference type="ARBA" id="ARBA00022801"/>
    </source>
</evidence>
<dbReference type="PANTHER" id="PTHR11069">
    <property type="entry name" value="GLUCOSYLCERAMIDASE"/>
    <property type="match status" value="1"/>
</dbReference>
<dbReference type="PANTHER" id="PTHR11069:SF23">
    <property type="entry name" value="LYSOSOMAL ACID GLUCOSYLCERAMIDASE"/>
    <property type="match status" value="1"/>
</dbReference>
<keyword evidence="3 4" id="KW-0378">Hydrolase</keyword>
<accession>A0A4R3VME7</accession>
<dbReference type="InterPro" id="IPR001139">
    <property type="entry name" value="Glyco_hydro_30"/>
</dbReference>
<proteinExistence type="inferred from homology"/>
<feature type="domain" description="Glycosyl hydrolase family 30 beta sandwich" evidence="6">
    <location>
        <begin position="375"/>
        <end position="434"/>
    </location>
</feature>
<dbReference type="InterPro" id="IPR013780">
    <property type="entry name" value="Glyco_hydro_b"/>
</dbReference>
<evidence type="ECO:0000313" key="8">
    <source>
        <dbReference type="Proteomes" id="UP000295110"/>
    </source>
</evidence>
<sequence length="437" mass="46190">MTTPDQTSLLAQQTPLPIYTGAAAGAAIAVDATQTYQRMVGFGASITDAAAYVIQRTMSAGQRDALLADLFGPQGNRFNFVRIPLGASDFSQTQYSYDDMPAGQTDPTLAAFSIAPAKQNVLPTARAALALNPDLTVMATPWSPPGWMKSTDSLIQGTLKTESYDAFARYLTKTVQAFGAEGVTVDYLSLQNEPDFEPTDYPGMRLSPQQRISLVGDYVGPALRTAGLPTKLLELDHNWDLAAQATTVLADTKAAGFIGGVAWHCYRGDVSAQSTVHDAFPGFGTFFTECTGFEGAPGFGNTLAYNMRTLMIGATRNWAQGVLLFNIALDENHGPHTGGCTDCRGVVTVNSATGAVTKNAEFYALGHLSRFVQKGAKRIASTSVGTVLSVAFANPDGTTVLLVFNDSSVASNVSVNAAAGNFSLTLAAQSAATMRWK</sequence>
<organism evidence="7 8">
    <name type="scientific">Roseateles saccharophilus</name>
    <name type="common">Pseudomonas saccharophila</name>
    <dbReference type="NCBI Taxonomy" id="304"/>
    <lineage>
        <taxon>Bacteria</taxon>
        <taxon>Pseudomonadati</taxon>
        <taxon>Pseudomonadota</taxon>
        <taxon>Betaproteobacteria</taxon>
        <taxon>Burkholderiales</taxon>
        <taxon>Sphaerotilaceae</taxon>
        <taxon>Roseateles</taxon>
    </lineage>
</organism>
<dbReference type="AlphaFoldDB" id="A0A4R3VME7"/>
<evidence type="ECO:0000256" key="4">
    <source>
        <dbReference type="RuleBase" id="RU361188"/>
    </source>
</evidence>
<dbReference type="Gene3D" id="3.20.20.80">
    <property type="entry name" value="Glycosidases"/>
    <property type="match status" value="1"/>
</dbReference>
<dbReference type="GO" id="GO:0016020">
    <property type="term" value="C:membrane"/>
    <property type="evidence" value="ECO:0007669"/>
    <property type="project" value="GOC"/>
</dbReference>
<evidence type="ECO:0000259" key="6">
    <source>
        <dbReference type="Pfam" id="PF17189"/>
    </source>
</evidence>
<dbReference type="Pfam" id="PF17189">
    <property type="entry name" value="Glyco_hydro_30C"/>
    <property type="match status" value="1"/>
</dbReference>
<dbReference type="Gene3D" id="2.60.40.1180">
    <property type="entry name" value="Golgi alpha-mannosidase II"/>
    <property type="match status" value="1"/>
</dbReference>
<name>A0A4R3VME7_ROSSA</name>
<dbReference type="InterPro" id="IPR017853">
    <property type="entry name" value="GH"/>
</dbReference>
<dbReference type="EMBL" id="SMBU01000001">
    <property type="protein sequence ID" value="TCV04315.1"/>
    <property type="molecule type" value="Genomic_DNA"/>
</dbReference>
<evidence type="ECO:0000259" key="5">
    <source>
        <dbReference type="Pfam" id="PF02055"/>
    </source>
</evidence>
<feature type="domain" description="Glycosyl hydrolase family 30 TIM-barrel" evidence="5">
    <location>
        <begin position="41"/>
        <end position="372"/>
    </location>
</feature>
<dbReference type="Proteomes" id="UP000295110">
    <property type="component" value="Unassembled WGS sequence"/>
</dbReference>
<dbReference type="RefSeq" id="WP_207911058.1">
    <property type="nucleotide sequence ID" value="NZ_CBCSGL010000007.1"/>
</dbReference>
<keyword evidence="4" id="KW-0326">Glycosidase</keyword>
<gene>
    <name evidence="7" type="ORF">EV671_100170</name>
</gene>
<evidence type="ECO:0000313" key="7">
    <source>
        <dbReference type="EMBL" id="TCV04315.1"/>
    </source>
</evidence>
<evidence type="ECO:0000256" key="1">
    <source>
        <dbReference type="ARBA" id="ARBA00005382"/>
    </source>
</evidence>
<dbReference type="PRINTS" id="PR00843">
    <property type="entry name" value="GLHYDRLASE30"/>
</dbReference>
<comment type="similarity">
    <text evidence="1 4">Belongs to the glycosyl hydrolase 30 family.</text>
</comment>
<dbReference type="InterPro" id="IPR033452">
    <property type="entry name" value="GH30_C"/>
</dbReference>
<reference evidence="7 8" key="1">
    <citation type="submission" date="2019-03" db="EMBL/GenBank/DDBJ databases">
        <title>Genomic Encyclopedia of Type Strains, Phase IV (KMG-IV): sequencing the most valuable type-strain genomes for metagenomic binning, comparative biology and taxonomic classification.</title>
        <authorList>
            <person name="Goeker M."/>
        </authorList>
    </citation>
    <scope>NUCLEOTIDE SEQUENCE [LARGE SCALE GENOMIC DNA]</scope>
    <source>
        <strain evidence="7 8">DSM 654</strain>
    </source>
</reference>
<keyword evidence="8" id="KW-1185">Reference proteome</keyword>
<dbReference type="Pfam" id="PF02055">
    <property type="entry name" value="Glyco_hydro_30"/>
    <property type="match status" value="1"/>
</dbReference>
<protein>
    <submittedName>
        <fullName evidence="7">Glucosylceramidase</fullName>
    </submittedName>
</protein>
<evidence type="ECO:0000256" key="2">
    <source>
        <dbReference type="ARBA" id="ARBA00022729"/>
    </source>
</evidence>
<keyword evidence="2" id="KW-0732">Signal</keyword>
<dbReference type="GO" id="GO:0004348">
    <property type="term" value="F:glucosylceramidase activity"/>
    <property type="evidence" value="ECO:0007669"/>
    <property type="project" value="InterPro"/>
</dbReference>
<dbReference type="InterPro" id="IPR033453">
    <property type="entry name" value="Glyco_hydro_30_TIM-barrel"/>
</dbReference>
<comment type="caution">
    <text evidence="7">The sequence shown here is derived from an EMBL/GenBank/DDBJ whole genome shotgun (WGS) entry which is preliminary data.</text>
</comment>